<reference evidence="21 22" key="1">
    <citation type="submission" date="2019-09" db="EMBL/GenBank/DDBJ databases">
        <title>Bird 10,000 Genomes (B10K) Project - Family phase.</title>
        <authorList>
            <person name="Zhang G."/>
        </authorList>
    </citation>
    <scope>NUCLEOTIDE SEQUENCE [LARGE SCALE GENOMIC DNA]</scope>
    <source>
        <strain evidence="21">B10K-DU-002-79</strain>
    </source>
</reference>
<evidence type="ECO:0000256" key="15">
    <source>
        <dbReference type="ARBA" id="ARBA00029302"/>
    </source>
</evidence>
<dbReference type="AlphaFoldDB" id="A0A7L2RVZ7"/>
<evidence type="ECO:0000313" key="21">
    <source>
        <dbReference type="EMBL" id="NXS12504.1"/>
    </source>
</evidence>
<evidence type="ECO:0000256" key="8">
    <source>
        <dbReference type="ARBA" id="ARBA00022670"/>
    </source>
</evidence>
<evidence type="ECO:0000256" key="6">
    <source>
        <dbReference type="ARBA" id="ARBA00022490"/>
    </source>
</evidence>
<evidence type="ECO:0000256" key="10">
    <source>
        <dbReference type="ARBA" id="ARBA00022801"/>
    </source>
</evidence>
<evidence type="ECO:0000256" key="17">
    <source>
        <dbReference type="ARBA" id="ARBA00043071"/>
    </source>
</evidence>
<dbReference type="Gene3D" id="2.60.40.3120">
    <property type="match status" value="1"/>
</dbReference>
<keyword evidence="6" id="KW-0963">Cytoplasm</keyword>
<keyword evidence="11" id="KW-0862">Zinc</keyword>
<dbReference type="GO" id="GO:0008270">
    <property type="term" value="F:zinc ion binding"/>
    <property type="evidence" value="ECO:0007669"/>
    <property type="project" value="InterPro"/>
</dbReference>
<keyword evidence="12" id="KW-0482">Metalloprotease</keyword>
<organism evidence="21 22">
    <name type="scientific">Neodrepanis coruscans</name>
    <name type="common">wattled asity</name>
    <dbReference type="NCBI Taxonomy" id="254563"/>
    <lineage>
        <taxon>Eukaryota</taxon>
        <taxon>Metazoa</taxon>
        <taxon>Chordata</taxon>
        <taxon>Craniata</taxon>
        <taxon>Vertebrata</taxon>
        <taxon>Euteleostomi</taxon>
        <taxon>Archelosauria</taxon>
        <taxon>Archosauria</taxon>
        <taxon>Dinosauria</taxon>
        <taxon>Saurischia</taxon>
        <taxon>Theropoda</taxon>
        <taxon>Coelurosauria</taxon>
        <taxon>Aves</taxon>
        <taxon>Neognathae</taxon>
        <taxon>Neoaves</taxon>
        <taxon>Telluraves</taxon>
        <taxon>Australaves</taxon>
        <taxon>Passeriformes</taxon>
        <taxon>Philepittidae</taxon>
        <taxon>Neodrepanis</taxon>
    </lineage>
</organism>
<dbReference type="GO" id="GO:0005829">
    <property type="term" value="C:cytosol"/>
    <property type="evidence" value="ECO:0007669"/>
    <property type="project" value="UniProtKB-SubCell"/>
</dbReference>
<evidence type="ECO:0000256" key="5">
    <source>
        <dbReference type="ARBA" id="ARBA00005988"/>
    </source>
</evidence>
<keyword evidence="22" id="KW-1185">Reference proteome</keyword>
<comment type="caution">
    <text evidence="21">The sequence shown here is derived from an EMBL/GenBank/DDBJ whole genome shotgun (WGS) entry which is preliminary data.</text>
</comment>
<dbReference type="OrthoDB" id="10253041at2759"/>
<dbReference type="InterPro" id="IPR000834">
    <property type="entry name" value="Peptidase_M14"/>
</dbReference>
<dbReference type="InterPro" id="IPR040626">
    <property type="entry name" value="Pepdidase_M14_N"/>
</dbReference>
<protein>
    <recommendedName>
        <fullName evidence="16">Cytosolic carboxypeptidase 2</fullName>
    </recommendedName>
    <alternativeName>
        <fullName evidence="18">ATP/GTP-binding protein-like 2</fullName>
    </alternativeName>
    <alternativeName>
        <fullName evidence="17">Protein deglutamylase CCP2</fullName>
    </alternativeName>
</protein>
<comment type="subcellular location">
    <subcellularLocation>
        <location evidence="3">Cytoplasm</location>
        <location evidence="3">Cytoskeleton</location>
        <location evidence="3">Cilium basal body</location>
    </subcellularLocation>
    <subcellularLocation>
        <location evidence="2">Cytoplasm</location>
        <location evidence="2">Cytoskeleton</location>
        <location evidence="2">Microtubule organizing center</location>
        <location evidence="2">Centrosome</location>
        <location evidence="2">Centriole</location>
    </subcellularLocation>
    <subcellularLocation>
        <location evidence="4">Cytoplasm</location>
        <location evidence="4">Cytosol</location>
    </subcellularLocation>
</comment>
<accession>A0A7L2RVZ7</accession>
<evidence type="ECO:0000256" key="13">
    <source>
        <dbReference type="ARBA" id="ARBA00023212"/>
    </source>
</evidence>
<feature type="non-terminal residue" evidence="21">
    <location>
        <position position="387"/>
    </location>
</feature>
<gene>
    <name evidence="21" type="primary">Agbl2</name>
    <name evidence="21" type="ORF">NEOCOR_R04572</name>
</gene>
<proteinExistence type="inferred from homology"/>
<keyword evidence="7 21" id="KW-0121">Carboxypeptidase</keyword>
<dbReference type="PANTHER" id="PTHR12756:SF41">
    <property type="entry name" value="CYTOSOLIC CARBOXYPEPTIDASE 2"/>
    <property type="match status" value="1"/>
</dbReference>
<evidence type="ECO:0000256" key="2">
    <source>
        <dbReference type="ARBA" id="ARBA00004114"/>
    </source>
</evidence>
<keyword evidence="14" id="KW-0966">Cell projection</keyword>
<evidence type="ECO:0000256" key="1">
    <source>
        <dbReference type="ARBA" id="ARBA00001947"/>
    </source>
</evidence>
<comment type="catalytic activity">
    <reaction evidence="15">
        <text>(L-glutamyl)(n+1)-gamma-L-glutamyl-L-glutamyl-[protein] + H2O = (L-glutamyl)(n)-gamma-L-glutamyl-L-glutamyl-[protein] + L-glutamate</text>
        <dbReference type="Rhea" id="RHEA:60004"/>
        <dbReference type="Rhea" id="RHEA-COMP:15519"/>
        <dbReference type="Rhea" id="RHEA-COMP:15675"/>
        <dbReference type="ChEBI" id="CHEBI:15377"/>
        <dbReference type="ChEBI" id="CHEBI:29985"/>
        <dbReference type="ChEBI" id="CHEBI:143623"/>
    </reaction>
    <physiologicalReaction direction="left-to-right" evidence="15">
        <dbReference type="Rhea" id="RHEA:60005"/>
    </physiologicalReaction>
</comment>
<keyword evidence="9" id="KW-0479">Metal-binding</keyword>
<feature type="non-terminal residue" evidence="21">
    <location>
        <position position="1"/>
    </location>
</feature>
<keyword evidence="10" id="KW-0378">Hydrolase</keyword>
<evidence type="ECO:0000256" key="4">
    <source>
        <dbReference type="ARBA" id="ARBA00004514"/>
    </source>
</evidence>
<dbReference type="Gene3D" id="3.40.630.10">
    <property type="entry name" value="Zn peptidases"/>
    <property type="match status" value="1"/>
</dbReference>
<comment type="caution">
    <text evidence="19">Lacks conserved residue(s) required for the propagation of feature annotation.</text>
</comment>
<dbReference type="PANTHER" id="PTHR12756">
    <property type="entry name" value="CYTOSOLIC CARBOXYPEPTIDASE"/>
    <property type="match status" value="1"/>
</dbReference>
<keyword evidence="13" id="KW-0206">Cytoskeleton</keyword>
<evidence type="ECO:0000256" key="3">
    <source>
        <dbReference type="ARBA" id="ARBA00004120"/>
    </source>
</evidence>
<dbReference type="Pfam" id="PF18027">
    <property type="entry name" value="Pepdidase_M14_N"/>
    <property type="match status" value="1"/>
</dbReference>
<evidence type="ECO:0000256" key="18">
    <source>
        <dbReference type="ARBA" id="ARBA00043107"/>
    </source>
</evidence>
<evidence type="ECO:0000256" key="9">
    <source>
        <dbReference type="ARBA" id="ARBA00022723"/>
    </source>
</evidence>
<name>A0A7L2RVZ7_9PASS</name>
<dbReference type="GO" id="GO:0006508">
    <property type="term" value="P:proteolysis"/>
    <property type="evidence" value="ECO:0007669"/>
    <property type="project" value="UniProtKB-KW"/>
</dbReference>
<dbReference type="GO" id="GO:0004181">
    <property type="term" value="F:metallocarboxypeptidase activity"/>
    <property type="evidence" value="ECO:0007669"/>
    <property type="project" value="InterPro"/>
</dbReference>
<feature type="domain" description="Peptidase M14" evidence="20">
    <location>
        <begin position="243"/>
        <end position="387"/>
    </location>
</feature>
<dbReference type="InterPro" id="IPR050821">
    <property type="entry name" value="Cytosolic_carboxypeptidase"/>
</dbReference>
<dbReference type="Proteomes" id="UP000560066">
    <property type="component" value="Unassembled WGS sequence"/>
</dbReference>
<comment type="cofactor">
    <cofactor evidence="1">
        <name>Zn(2+)</name>
        <dbReference type="ChEBI" id="CHEBI:29105"/>
    </cofactor>
</comment>
<dbReference type="SUPFAM" id="SSF53187">
    <property type="entry name" value="Zn-dependent exopeptidases"/>
    <property type="match status" value="1"/>
</dbReference>
<sequence length="387" mass="42978">SHPTQCHWSLREPLALFSPPSAQGHVPAPRWPVECEVIKERIEHIEWVPPEPEPFCPTTALEQALGTLSEEQGTVVYHSSPVPQGSCFTRARVGGAPGPLSSPATPLEGPQDTTLLFESRFESGNLQKAVKVGPYEYVLTLRPDLYTAKHTQWFYFRIQNTRKDPLYRFTIANMAKPKSLYGQGLQPLLYSQRDAQSRGVGWRRVGSDVHYYRGGVEEPLAFRLSWTVRFPHDSDTCFFAPCYPYTYSDLQRYLRALAADPARSQFCAVQPLCHSLAGNTVYLLTITGPSGTAGKRAVVVSARAHPGETGGSWAMRGFLDFLLSPHADAQLLRRLFVFKVVPMLNPDGVVVGNSRCSLAGRDPNRAYGMAHPGSFPGVRHLQAMVQR</sequence>
<evidence type="ECO:0000259" key="20">
    <source>
        <dbReference type="PROSITE" id="PS52035"/>
    </source>
</evidence>
<dbReference type="Pfam" id="PF00246">
    <property type="entry name" value="Peptidase_M14"/>
    <property type="match status" value="1"/>
</dbReference>
<evidence type="ECO:0000256" key="7">
    <source>
        <dbReference type="ARBA" id="ARBA00022645"/>
    </source>
</evidence>
<evidence type="ECO:0000256" key="12">
    <source>
        <dbReference type="ARBA" id="ARBA00023049"/>
    </source>
</evidence>
<keyword evidence="8" id="KW-0645">Protease</keyword>
<dbReference type="PROSITE" id="PS52035">
    <property type="entry name" value="PEPTIDASE_M14"/>
    <property type="match status" value="1"/>
</dbReference>
<dbReference type="EMBL" id="VYZS01116076">
    <property type="protein sequence ID" value="NXS12504.1"/>
    <property type="molecule type" value="Genomic_DNA"/>
</dbReference>
<evidence type="ECO:0000313" key="22">
    <source>
        <dbReference type="Proteomes" id="UP000560066"/>
    </source>
</evidence>
<evidence type="ECO:0000256" key="11">
    <source>
        <dbReference type="ARBA" id="ARBA00022833"/>
    </source>
</evidence>
<evidence type="ECO:0000256" key="16">
    <source>
        <dbReference type="ARBA" id="ARBA00041046"/>
    </source>
</evidence>
<evidence type="ECO:0000256" key="19">
    <source>
        <dbReference type="PROSITE-ProRule" id="PRU01379"/>
    </source>
</evidence>
<comment type="similarity">
    <text evidence="5 19">Belongs to the peptidase M14 family.</text>
</comment>
<evidence type="ECO:0000256" key="14">
    <source>
        <dbReference type="ARBA" id="ARBA00023273"/>
    </source>
</evidence>
<dbReference type="GO" id="GO:0005814">
    <property type="term" value="C:centriole"/>
    <property type="evidence" value="ECO:0007669"/>
    <property type="project" value="UniProtKB-SubCell"/>
</dbReference>